<dbReference type="Gene3D" id="1.10.1740.10">
    <property type="match status" value="1"/>
</dbReference>
<dbReference type="Gene3D" id="1.10.10.10">
    <property type="entry name" value="Winged helix-like DNA-binding domain superfamily/Winged helix DNA-binding domain"/>
    <property type="match status" value="1"/>
</dbReference>
<reference evidence="8" key="1">
    <citation type="submission" date="2018-09" db="EMBL/GenBank/DDBJ databases">
        <title>Chryseolinea sp. KIS68-18 isolated from soil.</title>
        <authorList>
            <person name="Weon H.-Y."/>
            <person name="Kwon S.-W."/>
            <person name="Lee S.A."/>
        </authorList>
    </citation>
    <scope>NUCLEOTIDE SEQUENCE [LARGE SCALE GENOMIC DNA]</scope>
    <source>
        <strain evidence="8">KIS68-18</strain>
    </source>
</reference>
<comment type="similarity">
    <text evidence="1">Belongs to the sigma-70 factor family. ECF subfamily.</text>
</comment>
<dbReference type="InterPro" id="IPR013325">
    <property type="entry name" value="RNA_pol_sigma_r2"/>
</dbReference>
<dbReference type="GO" id="GO:0003677">
    <property type="term" value="F:DNA binding"/>
    <property type="evidence" value="ECO:0007669"/>
    <property type="project" value="InterPro"/>
</dbReference>
<evidence type="ECO:0000313" key="7">
    <source>
        <dbReference type="EMBL" id="AYB31955.1"/>
    </source>
</evidence>
<dbReference type="InterPro" id="IPR036388">
    <property type="entry name" value="WH-like_DNA-bd_sf"/>
</dbReference>
<name>A0A385SPR7_9BACT</name>
<keyword evidence="4" id="KW-0804">Transcription</keyword>
<dbReference type="InterPro" id="IPR039425">
    <property type="entry name" value="RNA_pol_sigma-70-like"/>
</dbReference>
<gene>
    <name evidence="7" type="ORF">D4L85_15900</name>
</gene>
<dbReference type="PANTHER" id="PTHR43133">
    <property type="entry name" value="RNA POLYMERASE ECF-TYPE SIGMA FACTO"/>
    <property type="match status" value="1"/>
</dbReference>
<dbReference type="PANTHER" id="PTHR43133:SF46">
    <property type="entry name" value="RNA POLYMERASE SIGMA-70 FACTOR ECF SUBFAMILY"/>
    <property type="match status" value="1"/>
</dbReference>
<dbReference type="KEGG" id="chk:D4L85_15900"/>
<dbReference type="InterPro" id="IPR013249">
    <property type="entry name" value="RNA_pol_sigma70_r4_t2"/>
</dbReference>
<dbReference type="GO" id="GO:0006352">
    <property type="term" value="P:DNA-templated transcription initiation"/>
    <property type="evidence" value="ECO:0007669"/>
    <property type="project" value="InterPro"/>
</dbReference>
<dbReference type="Pfam" id="PF04542">
    <property type="entry name" value="Sigma70_r2"/>
    <property type="match status" value="1"/>
</dbReference>
<evidence type="ECO:0000259" key="6">
    <source>
        <dbReference type="Pfam" id="PF08281"/>
    </source>
</evidence>
<proteinExistence type="inferred from homology"/>
<dbReference type="InterPro" id="IPR007627">
    <property type="entry name" value="RNA_pol_sigma70_r2"/>
</dbReference>
<sequence length="192" mass="22551">MQTSNQSTRLSQLWDSVCQGSENCYATFHYHLYPGLISYARGLVSYEEVAEDLVQDLFVKMWVKKEQIGRIENVKGYMYRAIRSICFNHLKSAKKKQTPIDPLDEDFQISYEDMLAQDETQTFRKQQIERALNGLPARQREILYLRFFEKLEYEQIVEVTGVKYQSVVNHVYRATQCLRNQLRNSSTLVTVA</sequence>
<evidence type="ECO:0000256" key="3">
    <source>
        <dbReference type="ARBA" id="ARBA00023082"/>
    </source>
</evidence>
<dbReference type="EMBL" id="CP032382">
    <property type="protein sequence ID" value="AYB31955.1"/>
    <property type="molecule type" value="Genomic_DNA"/>
</dbReference>
<dbReference type="GO" id="GO:0016987">
    <property type="term" value="F:sigma factor activity"/>
    <property type="evidence" value="ECO:0007669"/>
    <property type="project" value="UniProtKB-KW"/>
</dbReference>
<evidence type="ECO:0000259" key="5">
    <source>
        <dbReference type="Pfam" id="PF04542"/>
    </source>
</evidence>
<feature type="domain" description="RNA polymerase sigma-70 region 2" evidence="5">
    <location>
        <begin position="32"/>
        <end position="95"/>
    </location>
</feature>
<dbReference type="Proteomes" id="UP000266183">
    <property type="component" value="Chromosome"/>
</dbReference>
<keyword evidence="2" id="KW-0805">Transcription regulation</keyword>
<evidence type="ECO:0000313" key="8">
    <source>
        <dbReference type="Proteomes" id="UP000266183"/>
    </source>
</evidence>
<accession>A0A385SPR7</accession>
<protein>
    <submittedName>
        <fullName evidence="7">Sigma-70 family RNA polymerase sigma factor</fullName>
    </submittedName>
</protein>
<dbReference type="InterPro" id="IPR014284">
    <property type="entry name" value="RNA_pol_sigma-70_dom"/>
</dbReference>
<dbReference type="OrthoDB" id="9150024at2"/>
<dbReference type="SUPFAM" id="SSF88659">
    <property type="entry name" value="Sigma3 and sigma4 domains of RNA polymerase sigma factors"/>
    <property type="match status" value="1"/>
</dbReference>
<organism evidence="7 8">
    <name type="scientific">Chryseolinea soli</name>
    <dbReference type="NCBI Taxonomy" id="2321403"/>
    <lineage>
        <taxon>Bacteria</taxon>
        <taxon>Pseudomonadati</taxon>
        <taxon>Bacteroidota</taxon>
        <taxon>Cytophagia</taxon>
        <taxon>Cytophagales</taxon>
        <taxon>Fulvivirgaceae</taxon>
        <taxon>Chryseolinea</taxon>
    </lineage>
</organism>
<dbReference type="RefSeq" id="WP_119755216.1">
    <property type="nucleotide sequence ID" value="NZ_CP032382.1"/>
</dbReference>
<evidence type="ECO:0000256" key="4">
    <source>
        <dbReference type="ARBA" id="ARBA00023163"/>
    </source>
</evidence>
<dbReference type="CDD" id="cd06171">
    <property type="entry name" value="Sigma70_r4"/>
    <property type="match status" value="1"/>
</dbReference>
<dbReference type="AlphaFoldDB" id="A0A385SPR7"/>
<dbReference type="InterPro" id="IPR013324">
    <property type="entry name" value="RNA_pol_sigma_r3/r4-like"/>
</dbReference>
<evidence type="ECO:0000256" key="1">
    <source>
        <dbReference type="ARBA" id="ARBA00010641"/>
    </source>
</evidence>
<keyword evidence="8" id="KW-1185">Reference proteome</keyword>
<keyword evidence="3" id="KW-0731">Sigma factor</keyword>
<evidence type="ECO:0000256" key="2">
    <source>
        <dbReference type="ARBA" id="ARBA00023015"/>
    </source>
</evidence>
<dbReference type="Pfam" id="PF08281">
    <property type="entry name" value="Sigma70_r4_2"/>
    <property type="match status" value="1"/>
</dbReference>
<dbReference type="SUPFAM" id="SSF88946">
    <property type="entry name" value="Sigma2 domain of RNA polymerase sigma factors"/>
    <property type="match status" value="1"/>
</dbReference>
<dbReference type="NCBIfam" id="TIGR02937">
    <property type="entry name" value="sigma70-ECF"/>
    <property type="match status" value="1"/>
</dbReference>
<feature type="domain" description="RNA polymerase sigma factor 70 region 4 type 2" evidence="6">
    <location>
        <begin position="126"/>
        <end position="176"/>
    </location>
</feature>